<organism evidence="1 2">
    <name type="scientific">Candidatus Methanobinarius endosymbioticus</name>
    <dbReference type="NCBI Taxonomy" id="2006182"/>
    <lineage>
        <taxon>Archaea</taxon>
        <taxon>Methanobacteriati</taxon>
        <taxon>Methanobacteriota</taxon>
        <taxon>Methanomada group</taxon>
        <taxon>Methanobacteria</taxon>
        <taxon>Methanobacteriales</taxon>
        <taxon>Methanobacteriaceae</taxon>
        <taxon>Candidatus Methanobinarius</taxon>
    </lineage>
</organism>
<gene>
    <name evidence="1" type="ORF">ALNOE001_00750</name>
</gene>
<keyword evidence="2" id="KW-1185">Reference proteome</keyword>
<proteinExistence type="predicted"/>
<accession>A0A366MG50</accession>
<evidence type="ECO:0000313" key="2">
    <source>
        <dbReference type="Proteomes" id="UP000253099"/>
    </source>
</evidence>
<sequence length="74" mass="8087">MTFVSGYYQDDAIQGGCIYFYGWDGANNGEINIINCSFINNTKNYRFTQPGTYSITAKVVESSAFLASSASTTT</sequence>
<reference evidence="1 2" key="1">
    <citation type="submission" date="2018-06" db="EMBL/GenBank/DDBJ databases">
        <title>Genomic insight into two independent archaeal endosymbiosis events.</title>
        <authorList>
            <person name="Lind A.E."/>
            <person name="Lewis W.H."/>
            <person name="Spang A."/>
            <person name="Guy L."/>
            <person name="Embley M.T."/>
            <person name="Ettema T.J.G."/>
        </authorList>
    </citation>
    <scope>NUCLEOTIDE SEQUENCE [LARGE SCALE GENOMIC DNA]</scope>
    <source>
        <strain evidence="1">NOE</strain>
    </source>
</reference>
<protein>
    <recommendedName>
        <fullName evidence="3">PKD domain-containing protein</fullName>
    </recommendedName>
</protein>
<evidence type="ECO:0008006" key="3">
    <source>
        <dbReference type="Google" id="ProtNLM"/>
    </source>
</evidence>
<name>A0A366MG50_9EURY</name>
<comment type="caution">
    <text evidence="1">The sequence shown here is derived from an EMBL/GenBank/DDBJ whole genome shotgun (WGS) entry which is preliminary data.</text>
</comment>
<dbReference type="AlphaFoldDB" id="A0A366MG50"/>
<evidence type="ECO:0000313" key="1">
    <source>
        <dbReference type="EMBL" id="RBQ24574.1"/>
    </source>
</evidence>
<dbReference type="Proteomes" id="UP000253099">
    <property type="component" value="Unassembled WGS sequence"/>
</dbReference>
<dbReference type="EMBL" id="NIZT01000002">
    <property type="protein sequence ID" value="RBQ24574.1"/>
    <property type="molecule type" value="Genomic_DNA"/>
</dbReference>